<organism evidence="1">
    <name type="scientific">Anguilla anguilla</name>
    <name type="common">European freshwater eel</name>
    <name type="synonym">Muraena anguilla</name>
    <dbReference type="NCBI Taxonomy" id="7936"/>
    <lineage>
        <taxon>Eukaryota</taxon>
        <taxon>Metazoa</taxon>
        <taxon>Chordata</taxon>
        <taxon>Craniata</taxon>
        <taxon>Vertebrata</taxon>
        <taxon>Euteleostomi</taxon>
        <taxon>Actinopterygii</taxon>
        <taxon>Neopterygii</taxon>
        <taxon>Teleostei</taxon>
        <taxon>Anguilliformes</taxon>
        <taxon>Anguillidae</taxon>
        <taxon>Anguilla</taxon>
    </lineage>
</organism>
<proteinExistence type="predicted"/>
<accession>A0A0E9TR97</accession>
<name>A0A0E9TR97_ANGAN</name>
<reference evidence="1" key="2">
    <citation type="journal article" date="2015" name="Fish Shellfish Immunol.">
        <title>Early steps in the European eel (Anguilla anguilla)-Vibrio vulnificus interaction in the gills: Role of the RtxA13 toxin.</title>
        <authorList>
            <person name="Callol A."/>
            <person name="Pajuelo D."/>
            <person name="Ebbesson L."/>
            <person name="Teles M."/>
            <person name="MacKenzie S."/>
            <person name="Amaro C."/>
        </authorList>
    </citation>
    <scope>NUCLEOTIDE SEQUENCE</scope>
</reference>
<reference evidence="1" key="1">
    <citation type="submission" date="2014-11" db="EMBL/GenBank/DDBJ databases">
        <authorList>
            <person name="Amaro Gonzalez C."/>
        </authorList>
    </citation>
    <scope>NUCLEOTIDE SEQUENCE</scope>
</reference>
<protein>
    <submittedName>
        <fullName evidence="1">Uncharacterized protein</fullName>
    </submittedName>
</protein>
<sequence length="32" mass="3590">MQNWTERVARLISKLGLSCQIALGLRCSMPIT</sequence>
<evidence type="ECO:0000313" key="1">
    <source>
        <dbReference type="EMBL" id="JAH55238.1"/>
    </source>
</evidence>
<dbReference type="AlphaFoldDB" id="A0A0E9TR97"/>
<dbReference type="EMBL" id="GBXM01053339">
    <property type="protein sequence ID" value="JAH55238.1"/>
    <property type="molecule type" value="Transcribed_RNA"/>
</dbReference>